<dbReference type="PANTHER" id="PTHR34322">
    <property type="entry name" value="TRANSPOSASE, Y1_TNP DOMAIN-CONTAINING"/>
    <property type="match status" value="1"/>
</dbReference>
<accession>A0A1G1W097</accession>
<evidence type="ECO:0000259" key="1">
    <source>
        <dbReference type="SMART" id="SM01321"/>
    </source>
</evidence>
<reference evidence="2 3" key="1">
    <citation type="journal article" date="2016" name="Nat. Commun.">
        <title>Thousands of microbial genomes shed light on interconnected biogeochemical processes in an aquifer system.</title>
        <authorList>
            <person name="Anantharaman K."/>
            <person name="Brown C.T."/>
            <person name="Hug L.A."/>
            <person name="Sharon I."/>
            <person name="Castelle C.J."/>
            <person name="Probst A.J."/>
            <person name="Thomas B.C."/>
            <person name="Singh A."/>
            <person name="Wilkins M.J."/>
            <person name="Karaoz U."/>
            <person name="Brodie E.L."/>
            <person name="Williams K.H."/>
            <person name="Hubbard S.S."/>
            <person name="Banfield J.F."/>
        </authorList>
    </citation>
    <scope>NUCLEOTIDE SEQUENCE [LARGE SCALE GENOMIC DNA]</scope>
</reference>
<protein>
    <recommendedName>
        <fullName evidence="1">Transposase IS200-like domain-containing protein</fullName>
    </recommendedName>
</protein>
<dbReference type="Pfam" id="PF01797">
    <property type="entry name" value="Y1_Tnp"/>
    <property type="match status" value="1"/>
</dbReference>
<dbReference type="GO" id="GO:0003677">
    <property type="term" value="F:DNA binding"/>
    <property type="evidence" value="ECO:0007669"/>
    <property type="project" value="InterPro"/>
</dbReference>
<dbReference type="SMART" id="SM01321">
    <property type="entry name" value="Y1_Tnp"/>
    <property type="match status" value="1"/>
</dbReference>
<proteinExistence type="predicted"/>
<dbReference type="InterPro" id="IPR036515">
    <property type="entry name" value="Transposase_17_sf"/>
</dbReference>
<evidence type="ECO:0000313" key="2">
    <source>
        <dbReference type="EMBL" id="OGY21086.1"/>
    </source>
</evidence>
<sequence>MPHKHRVKVYVENGYYHAYNRGVEKRKIFKDDQDYKVFLYLLKYYLSPKQKDLKHPLAEIPEVSIIRPRPLTNMGKEIELCAYCLMPNHFHLLMKQKTKLGMPKFLQKLSTTYAMYFNRRYKRVGYLFQGNYKAALILEDAHLLHLSRYIHLNPTKLTGPSPVSYPYSSYSYYLGKKKAPWVKPHFILTYFDNSRNHPNLNKYLSYQEFVEGNKSDPKEAIHALSID</sequence>
<name>A0A1G1W097_9BACT</name>
<dbReference type="AlphaFoldDB" id="A0A1G1W097"/>
<dbReference type="Gene3D" id="3.30.70.1290">
    <property type="entry name" value="Transposase IS200-like"/>
    <property type="match status" value="1"/>
</dbReference>
<dbReference type="Proteomes" id="UP000176723">
    <property type="component" value="Unassembled WGS sequence"/>
</dbReference>
<dbReference type="InterPro" id="IPR002686">
    <property type="entry name" value="Transposase_17"/>
</dbReference>
<gene>
    <name evidence="2" type="ORF">A3A65_03260</name>
</gene>
<dbReference type="PANTHER" id="PTHR34322:SF2">
    <property type="entry name" value="TRANSPOSASE IS200-LIKE DOMAIN-CONTAINING PROTEIN"/>
    <property type="match status" value="1"/>
</dbReference>
<dbReference type="SUPFAM" id="SSF143422">
    <property type="entry name" value="Transposase IS200-like"/>
    <property type="match status" value="1"/>
</dbReference>
<dbReference type="GO" id="GO:0006313">
    <property type="term" value="P:DNA transposition"/>
    <property type="evidence" value="ECO:0007669"/>
    <property type="project" value="InterPro"/>
</dbReference>
<dbReference type="GO" id="GO:0004803">
    <property type="term" value="F:transposase activity"/>
    <property type="evidence" value="ECO:0007669"/>
    <property type="project" value="InterPro"/>
</dbReference>
<comment type="caution">
    <text evidence="2">The sequence shown here is derived from an EMBL/GenBank/DDBJ whole genome shotgun (WGS) entry which is preliminary data.</text>
</comment>
<evidence type="ECO:0000313" key="3">
    <source>
        <dbReference type="Proteomes" id="UP000176723"/>
    </source>
</evidence>
<organism evidence="2 3">
    <name type="scientific">Candidatus Chisholmbacteria bacterium RIFCSPLOWO2_01_FULL_49_14</name>
    <dbReference type="NCBI Taxonomy" id="1797593"/>
    <lineage>
        <taxon>Bacteria</taxon>
        <taxon>Candidatus Chisholmiibacteriota</taxon>
    </lineage>
</organism>
<dbReference type="EMBL" id="MHCL01000016">
    <property type="protein sequence ID" value="OGY21086.1"/>
    <property type="molecule type" value="Genomic_DNA"/>
</dbReference>
<feature type="domain" description="Transposase IS200-like" evidence="1">
    <location>
        <begin position="11"/>
        <end position="153"/>
    </location>
</feature>